<proteinExistence type="predicted"/>
<sequence>MKIPRFLKHFSVFVDGNGYAGIAEEVNLPKLSVKMEEFRAGGMDIPIDIDLGQQKLECDFVLAEYNEEVLRLWGIRDHVQVKVNFKGAIERDDKSAEFEPVDVIVQGRWRELDFGSWRPGDKTVLKVQMSVGYFKYSQKGRELVEIDAVNMKRIINGKDMLQGARSAIGI</sequence>
<evidence type="ECO:0000313" key="2">
    <source>
        <dbReference type="Proteomes" id="UP000504714"/>
    </source>
</evidence>
<evidence type="ECO:0000313" key="1">
    <source>
        <dbReference type="EMBL" id="GFN46368.1"/>
    </source>
</evidence>
<dbReference type="Pfam" id="PF04985">
    <property type="entry name" value="Phage_tube"/>
    <property type="match status" value="1"/>
</dbReference>
<gene>
    <name evidence="1" type="ORF">RINTU1_19140</name>
</gene>
<protein>
    <submittedName>
        <fullName evidence="1">Phage major tail tube protein</fullName>
    </submittedName>
</protein>
<dbReference type="EMBL" id="BLXO01000003">
    <property type="protein sequence ID" value="GFN46368.1"/>
    <property type="molecule type" value="Genomic_DNA"/>
</dbReference>
<dbReference type="RefSeq" id="WP_176488037.1">
    <property type="nucleotide sequence ID" value="NZ_BLXO01000003.1"/>
</dbReference>
<dbReference type="AlphaFoldDB" id="A0A6L2ZQ79"/>
<dbReference type="NCBIfam" id="TIGR01611">
    <property type="entry name" value="tail_tube"/>
    <property type="match status" value="1"/>
</dbReference>
<dbReference type="Proteomes" id="UP000504714">
    <property type="component" value="Unassembled WGS sequence"/>
</dbReference>
<accession>A0A6L2ZQ79</accession>
<comment type="caution">
    <text evidence="1">The sequence shown here is derived from an EMBL/GenBank/DDBJ whole genome shotgun (WGS) entry which is preliminary data.</text>
</comment>
<organism evidence="1 2">
    <name type="scientific">Candidatus Regiella insecticola</name>
    <dbReference type="NCBI Taxonomy" id="138073"/>
    <lineage>
        <taxon>Bacteria</taxon>
        <taxon>Pseudomonadati</taxon>
        <taxon>Pseudomonadota</taxon>
        <taxon>Gammaproteobacteria</taxon>
        <taxon>Enterobacterales</taxon>
        <taxon>Enterobacteriaceae</taxon>
        <taxon>aphid secondary symbionts</taxon>
        <taxon>Candidatus Regiella</taxon>
    </lineage>
</organism>
<dbReference type="InterPro" id="IPR006498">
    <property type="entry name" value="Tail_tube"/>
</dbReference>
<reference evidence="1 2" key="1">
    <citation type="submission" date="2020-06" db="EMBL/GenBank/DDBJ databases">
        <title>The genome sequence of Candidatus Regiella insecticola strain Tut.</title>
        <authorList>
            <person name="Nikoh N."/>
            <person name="Tsuchida T."/>
            <person name="Koga R."/>
            <person name="Oshima K."/>
            <person name="Hattori M."/>
            <person name="Fukatsu T."/>
        </authorList>
    </citation>
    <scope>NUCLEOTIDE SEQUENCE [LARGE SCALE GENOMIC DNA]</scope>
    <source>
        <strain evidence="1 2">Tut</strain>
    </source>
</reference>
<name>A0A6L2ZQ79_9ENTR</name>